<protein>
    <submittedName>
        <fullName evidence="1">Uncharacterized protein</fullName>
    </submittedName>
</protein>
<evidence type="ECO:0000313" key="1">
    <source>
        <dbReference type="EMBL" id="MBC8433644.1"/>
    </source>
</evidence>
<proteinExistence type="predicted"/>
<evidence type="ECO:0000313" key="2">
    <source>
        <dbReference type="Proteomes" id="UP000605201"/>
    </source>
</evidence>
<accession>A0A8J6P0T6</accession>
<dbReference type="AlphaFoldDB" id="A0A8J6P0T6"/>
<dbReference type="EMBL" id="JACNIG010000315">
    <property type="protein sequence ID" value="MBC8433644.1"/>
    <property type="molecule type" value="Genomic_DNA"/>
</dbReference>
<name>A0A8J6P0T6_9BACT</name>
<sequence length="64" mass="6968">MSQEMECMCQQCGMSSHIAEGDIVLEDPANVELKLLSKLLVCQNCGGQLVLVGKAGDEPLYRIK</sequence>
<dbReference type="Proteomes" id="UP000605201">
    <property type="component" value="Unassembled WGS sequence"/>
</dbReference>
<gene>
    <name evidence="1" type="ORF">H8D96_17180</name>
</gene>
<comment type="caution">
    <text evidence="1">The sequence shown here is derived from an EMBL/GenBank/DDBJ whole genome shotgun (WGS) entry which is preliminary data.</text>
</comment>
<reference evidence="1 2" key="1">
    <citation type="submission" date="2020-08" db="EMBL/GenBank/DDBJ databases">
        <title>Bridging the membrane lipid divide: bacteria of the FCB group superphylum have the potential to synthesize archaeal ether lipids.</title>
        <authorList>
            <person name="Villanueva L."/>
            <person name="Von Meijenfeldt F.A.B."/>
            <person name="Westbye A.B."/>
            <person name="Yadav S."/>
            <person name="Hopmans E.C."/>
            <person name="Dutilh B.E."/>
            <person name="Sinninghe Damste J.S."/>
        </authorList>
    </citation>
    <scope>NUCLEOTIDE SEQUENCE [LARGE SCALE GENOMIC DNA]</scope>
    <source>
        <strain evidence="1">NIOZ-UU17</strain>
    </source>
</reference>
<organism evidence="1 2">
    <name type="scientific">Candidatus Desulfatibia vada</name>
    <dbReference type="NCBI Taxonomy" id="2841696"/>
    <lineage>
        <taxon>Bacteria</taxon>
        <taxon>Pseudomonadati</taxon>
        <taxon>Thermodesulfobacteriota</taxon>
        <taxon>Desulfobacteria</taxon>
        <taxon>Desulfobacterales</taxon>
        <taxon>Desulfobacterales incertae sedis</taxon>
        <taxon>Candidatus Desulfatibia</taxon>
    </lineage>
</organism>